<dbReference type="GO" id="GO:0005506">
    <property type="term" value="F:iron ion binding"/>
    <property type="evidence" value="ECO:0007669"/>
    <property type="project" value="InterPro"/>
</dbReference>
<dbReference type="PRINTS" id="PR00385">
    <property type="entry name" value="P450"/>
</dbReference>
<dbReference type="SUPFAM" id="SSF48264">
    <property type="entry name" value="Cytochrome P450"/>
    <property type="match status" value="1"/>
</dbReference>
<dbReference type="PANTHER" id="PTHR46696:SF1">
    <property type="entry name" value="CYTOCHROME P450 YJIB-RELATED"/>
    <property type="match status" value="1"/>
</dbReference>
<evidence type="ECO:0000256" key="9">
    <source>
        <dbReference type="SAM" id="MobiDB-lite"/>
    </source>
</evidence>
<keyword evidence="5 7" id="KW-0408">Iron</keyword>
<reference evidence="10" key="1">
    <citation type="journal article" date="2014" name="Int. J. Syst. Evol. Microbiol.">
        <title>Complete genome sequence of Corynebacterium casei LMG S-19264T (=DSM 44701T), isolated from a smear-ripened cheese.</title>
        <authorList>
            <consortium name="US DOE Joint Genome Institute (JGI-PGF)"/>
            <person name="Walter F."/>
            <person name="Albersmeier A."/>
            <person name="Kalinowski J."/>
            <person name="Ruckert C."/>
        </authorList>
    </citation>
    <scope>NUCLEOTIDE SEQUENCE</scope>
    <source>
        <strain evidence="10">JCM 4633</strain>
    </source>
</reference>
<dbReference type="GO" id="GO:0004497">
    <property type="term" value="F:monooxygenase activity"/>
    <property type="evidence" value="ECO:0007669"/>
    <property type="project" value="UniProtKB-KW"/>
</dbReference>
<feature type="coiled-coil region" evidence="8">
    <location>
        <begin position="106"/>
        <end position="133"/>
    </location>
</feature>
<dbReference type="PRINTS" id="PR00359">
    <property type="entry name" value="BP450"/>
</dbReference>
<feature type="region of interest" description="Disordered" evidence="9">
    <location>
        <begin position="66"/>
        <end position="96"/>
    </location>
</feature>
<proteinExistence type="inferred from homology"/>
<dbReference type="CDD" id="cd11030">
    <property type="entry name" value="CYP105-like"/>
    <property type="match status" value="1"/>
</dbReference>
<keyword evidence="2 7" id="KW-0349">Heme</keyword>
<dbReference type="Gene3D" id="1.10.630.10">
    <property type="entry name" value="Cytochrome P450"/>
    <property type="match status" value="1"/>
</dbReference>
<keyword evidence="3 7" id="KW-0479">Metal-binding</keyword>
<dbReference type="Pfam" id="PF00067">
    <property type="entry name" value="p450"/>
    <property type="match status" value="1"/>
</dbReference>
<evidence type="ECO:0000256" key="1">
    <source>
        <dbReference type="ARBA" id="ARBA00010617"/>
    </source>
</evidence>
<evidence type="ECO:0000256" key="2">
    <source>
        <dbReference type="ARBA" id="ARBA00022617"/>
    </source>
</evidence>
<comment type="caution">
    <text evidence="10">The sequence shown here is derived from an EMBL/GenBank/DDBJ whole genome shotgun (WGS) entry which is preliminary data.</text>
</comment>
<keyword evidence="6 7" id="KW-0503">Monooxygenase</keyword>
<dbReference type="Proteomes" id="UP000646244">
    <property type="component" value="Unassembled WGS sequence"/>
</dbReference>
<dbReference type="InterPro" id="IPR036396">
    <property type="entry name" value="Cyt_P450_sf"/>
</dbReference>
<evidence type="ECO:0000256" key="8">
    <source>
        <dbReference type="SAM" id="Coils"/>
    </source>
</evidence>
<comment type="similarity">
    <text evidence="1 7">Belongs to the cytochrome P450 family.</text>
</comment>
<evidence type="ECO:0000256" key="5">
    <source>
        <dbReference type="ARBA" id="ARBA00023004"/>
    </source>
</evidence>
<protein>
    <submittedName>
        <fullName evidence="10">Cytochrome P450</fullName>
    </submittedName>
</protein>
<reference evidence="10" key="2">
    <citation type="submission" date="2020-09" db="EMBL/GenBank/DDBJ databases">
        <authorList>
            <person name="Sun Q."/>
            <person name="Ohkuma M."/>
        </authorList>
    </citation>
    <scope>NUCLEOTIDE SEQUENCE</scope>
    <source>
        <strain evidence="10">JCM 4633</strain>
    </source>
</reference>
<dbReference type="EMBL" id="BMVB01000001">
    <property type="protein sequence ID" value="GHC33998.1"/>
    <property type="molecule type" value="Genomic_DNA"/>
</dbReference>
<sequence>MTQGVPVAFPTARDSLFDPPAAMHSLCGNEALTRVCFPDGRPGWLATAHSTARTVLADARFTARADATHPAVPRAATLPEHPPARPGTPGASTAPAHQRYRRLLAAQFTEHRMRRLAERAEEITGELLDAMERAGSPADLMEHYALPLPALLLCELLGVPEGERERFRQDAAVWSGSGTSAEDLTGAGASLTACLHRLVRLRRAHPADDLLSGLIGADPALTDDELAAVAFLLLPAGHETTAHQLGLGILALLDRPGRLTALGTGRRRTDRAVEELLRYVSVVDHGPTRAAREDVQIGGTTVRAGEVVVVSLAAANRDPRRFPAPDLLDLTRDTTGHLAFGHGAHQCLGGPLARIALDAGLTALLDRFPGLRPAVPADQIPLRQDAPVHGVHRLPVAW</sequence>
<dbReference type="GO" id="GO:0016705">
    <property type="term" value="F:oxidoreductase activity, acting on paired donors, with incorporation or reduction of molecular oxygen"/>
    <property type="evidence" value="ECO:0007669"/>
    <property type="project" value="InterPro"/>
</dbReference>
<dbReference type="PROSITE" id="PS00086">
    <property type="entry name" value="CYTOCHROME_P450"/>
    <property type="match status" value="1"/>
</dbReference>
<dbReference type="FunFam" id="1.10.630.10:FF:000018">
    <property type="entry name" value="Cytochrome P450 monooxygenase"/>
    <property type="match status" value="1"/>
</dbReference>
<evidence type="ECO:0000256" key="7">
    <source>
        <dbReference type="RuleBase" id="RU000461"/>
    </source>
</evidence>
<evidence type="ECO:0000256" key="3">
    <source>
        <dbReference type="ARBA" id="ARBA00022723"/>
    </source>
</evidence>
<dbReference type="InterPro" id="IPR002397">
    <property type="entry name" value="Cyt_P450_B"/>
</dbReference>
<evidence type="ECO:0000313" key="11">
    <source>
        <dbReference type="Proteomes" id="UP000646244"/>
    </source>
</evidence>
<dbReference type="InterPro" id="IPR017972">
    <property type="entry name" value="Cyt_P450_CS"/>
</dbReference>
<keyword evidence="4 7" id="KW-0560">Oxidoreductase</keyword>
<name>A0A918TAE5_STRCJ</name>
<dbReference type="InterPro" id="IPR001128">
    <property type="entry name" value="Cyt_P450"/>
</dbReference>
<evidence type="ECO:0000256" key="6">
    <source>
        <dbReference type="ARBA" id="ARBA00023033"/>
    </source>
</evidence>
<keyword evidence="8" id="KW-0175">Coiled coil</keyword>
<evidence type="ECO:0000313" key="10">
    <source>
        <dbReference type="EMBL" id="GHC33998.1"/>
    </source>
</evidence>
<evidence type="ECO:0000256" key="4">
    <source>
        <dbReference type="ARBA" id="ARBA00023002"/>
    </source>
</evidence>
<dbReference type="PANTHER" id="PTHR46696">
    <property type="entry name" value="P450, PUTATIVE (EUROFUNG)-RELATED"/>
    <property type="match status" value="1"/>
</dbReference>
<organism evidence="10 11">
    <name type="scientific">Streptomyces cinnamoneus</name>
    <name type="common">Streptoverticillium cinnamoneum</name>
    <dbReference type="NCBI Taxonomy" id="53446"/>
    <lineage>
        <taxon>Bacteria</taxon>
        <taxon>Bacillati</taxon>
        <taxon>Actinomycetota</taxon>
        <taxon>Actinomycetes</taxon>
        <taxon>Kitasatosporales</taxon>
        <taxon>Streptomycetaceae</taxon>
        <taxon>Streptomyces</taxon>
        <taxon>Streptomyces cinnamoneus group</taxon>
    </lineage>
</organism>
<dbReference type="GO" id="GO:0020037">
    <property type="term" value="F:heme binding"/>
    <property type="evidence" value="ECO:0007669"/>
    <property type="project" value="InterPro"/>
</dbReference>
<dbReference type="AlphaFoldDB" id="A0A918TAE5"/>
<gene>
    <name evidence="10" type="ORF">GCM10010507_03320</name>
</gene>
<accession>A0A918TAE5</accession>